<feature type="region of interest" description="Disordered" evidence="1">
    <location>
        <begin position="53"/>
        <end position="88"/>
    </location>
</feature>
<evidence type="ECO:0000313" key="3">
    <source>
        <dbReference type="Proteomes" id="UP000000763"/>
    </source>
</evidence>
<dbReference type="AlphaFoldDB" id="A0A0P0Y520"/>
<sequence>MHGHHLAGAADEAPADEHRRHGGPAAAAGAVEPPGELPLHLLPERLPVELVHGGADGELAEQRRHRGAHAAAALGEHHHRPLRRQPRHHLRHCSISYLASGRF</sequence>
<reference evidence="2 3" key="1">
    <citation type="journal article" date="2005" name="Nature">
        <title>The map-based sequence of the rice genome.</title>
        <authorList>
            <consortium name="International rice genome sequencing project (IRGSP)"/>
            <person name="Matsumoto T."/>
            <person name="Wu J."/>
            <person name="Kanamori H."/>
            <person name="Katayose Y."/>
            <person name="Fujisawa M."/>
            <person name="Namiki N."/>
            <person name="Mizuno H."/>
            <person name="Yamamoto K."/>
            <person name="Antonio B.A."/>
            <person name="Baba T."/>
            <person name="Sakata K."/>
            <person name="Nagamura Y."/>
            <person name="Aoki H."/>
            <person name="Arikawa K."/>
            <person name="Arita K."/>
            <person name="Bito T."/>
            <person name="Chiden Y."/>
            <person name="Fujitsuka N."/>
            <person name="Fukunaka R."/>
            <person name="Hamada M."/>
            <person name="Harada C."/>
            <person name="Hayashi A."/>
            <person name="Hijishita S."/>
            <person name="Honda M."/>
            <person name="Hosokawa S."/>
            <person name="Ichikawa Y."/>
            <person name="Idonuma A."/>
            <person name="Iijima M."/>
            <person name="Ikeda M."/>
            <person name="Ikeno M."/>
            <person name="Ito K."/>
            <person name="Ito S."/>
            <person name="Ito T."/>
            <person name="Ito Y."/>
            <person name="Ito Y."/>
            <person name="Iwabuchi A."/>
            <person name="Kamiya K."/>
            <person name="Karasawa W."/>
            <person name="Kurita K."/>
            <person name="Katagiri S."/>
            <person name="Kikuta A."/>
            <person name="Kobayashi H."/>
            <person name="Kobayashi N."/>
            <person name="Machita K."/>
            <person name="Maehara T."/>
            <person name="Masukawa M."/>
            <person name="Mizubayashi T."/>
            <person name="Mukai Y."/>
            <person name="Nagasaki H."/>
            <person name="Nagata Y."/>
            <person name="Naito S."/>
            <person name="Nakashima M."/>
            <person name="Nakama Y."/>
            <person name="Nakamichi Y."/>
            <person name="Nakamura M."/>
            <person name="Meguro A."/>
            <person name="Negishi M."/>
            <person name="Ohta I."/>
            <person name="Ohta T."/>
            <person name="Okamoto M."/>
            <person name="Ono N."/>
            <person name="Saji S."/>
            <person name="Sakaguchi M."/>
            <person name="Sakai K."/>
            <person name="Shibata M."/>
            <person name="Shimokawa T."/>
            <person name="Song J."/>
            <person name="Takazaki Y."/>
            <person name="Terasawa K."/>
            <person name="Tsugane M."/>
            <person name="Tsuji K."/>
            <person name="Ueda S."/>
            <person name="Waki K."/>
            <person name="Yamagata H."/>
            <person name="Yamamoto M."/>
            <person name="Yamamoto S."/>
            <person name="Yamane H."/>
            <person name="Yoshiki S."/>
            <person name="Yoshihara R."/>
            <person name="Yukawa K."/>
            <person name="Zhong H."/>
            <person name="Yano M."/>
            <person name="Yuan Q."/>
            <person name="Ouyang S."/>
            <person name="Liu J."/>
            <person name="Jones K.M."/>
            <person name="Gansberger K."/>
            <person name="Moffat K."/>
            <person name="Hill J."/>
            <person name="Bera J."/>
            <person name="Fadrosh D."/>
            <person name="Jin S."/>
            <person name="Johri S."/>
            <person name="Kim M."/>
            <person name="Overton L."/>
            <person name="Reardon M."/>
            <person name="Tsitrin T."/>
            <person name="Vuong H."/>
            <person name="Weaver B."/>
            <person name="Ciecko A."/>
            <person name="Tallon L."/>
            <person name="Jackson J."/>
            <person name="Pai G."/>
            <person name="Aken S.V."/>
            <person name="Utterback T."/>
            <person name="Reidmuller S."/>
            <person name="Feldblyum T."/>
            <person name="Hsiao J."/>
            <person name="Zismann V."/>
            <person name="Iobst S."/>
            <person name="de Vazeille A.R."/>
            <person name="Buell C.R."/>
            <person name="Ying K."/>
            <person name="Li Y."/>
            <person name="Lu T."/>
            <person name="Huang Y."/>
            <person name="Zhao Q."/>
            <person name="Feng Q."/>
            <person name="Zhang L."/>
            <person name="Zhu J."/>
            <person name="Weng Q."/>
            <person name="Mu J."/>
            <person name="Lu Y."/>
            <person name="Fan D."/>
            <person name="Liu Y."/>
            <person name="Guan J."/>
            <person name="Zhang Y."/>
            <person name="Yu S."/>
            <person name="Liu X."/>
            <person name="Zhang Y."/>
            <person name="Hong G."/>
            <person name="Han B."/>
            <person name="Choisne N."/>
            <person name="Demange N."/>
            <person name="Orjeda G."/>
            <person name="Samain S."/>
            <person name="Cattolico L."/>
            <person name="Pelletier E."/>
            <person name="Couloux A."/>
            <person name="Segurens B."/>
            <person name="Wincker P."/>
            <person name="D'Hont A."/>
            <person name="Scarpelli C."/>
            <person name="Weissenbach J."/>
            <person name="Salanoubat M."/>
            <person name="Quetier F."/>
            <person name="Yu Y."/>
            <person name="Kim H.R."/>
            <person name="Rambo T."/>
            <person name="Currie J."/>
            <person name="Collura K."/>
            <person name="Luo M."/>
            <person name="Yang T."/>
            <person name="Ammiraju J.S.S."/>
            <person name="Engler F."/>
            <person name="Soderlund C."/>
            <person name="Wing R.A."/>
            <person name="Palmer L.E."/>
            <person name="de la Bastide M."/>
            <person name="Spiegel L."/>
            <person name="Nascimento L."/>
            <person name="Zutavern T."/>
            <person name="O'Shaughnessy A."/>
            <person name="Dike S."/>
            <person name="Dedhia N."/>
            <person name="Preston R."/>
            <person name="Balija V."/>
            <person name="McCombie W.R."/>
            <person name="Chow T."/>
            <person name="Chen H."/>
            <person name="Chung M."/>
            <person name="Chen C."/>
            <person name="Shaw J."/>
            <person name="Wu H."/>
            <person name="Hsiao K."/>
            <person name="Chao Y."/>
            <person name="Chu M."/>
            <person name="Cheng C."/>
            <person name="Hour A."/>
            <person name="Lee P."/>
            <person name="Lin S."/>
            <person name="Lin Y."/>
            <person name="Liou J."/>
            <person name="Liu S."/>
            <person name="Hsing Y."/>
            <person name="Raghuvanshi S."/>
            <person name="Mohanty A."/>
            <person name="Bharti A.K."/>
            <person name="Gaur A."/>
            <person name="Gupta V."/>
            <person name="Kumar D."/>
            <person name="Ravi V."/>
            <person name="Vij S."/>
            <person name="Kapur A."/>
            <person name="Khurana P."/>
            <person name="Khurana P."/>
            <person name="Khurana J.P."/>
            <person name="Tyagi A.K."/>
            <person name="Gaikwad K."/>
            <person name="Singh A."/>
            <person name="Dalal V."/>
            <person name="Srivastava S."/>
            <person name="Dixit A."/>
            <person name="Pal A.K."/>
            <person name="Ghazi I.A."/>
            <person name="Yadav M."/>
            <person name="Pandit A."/>
            <person name="Bhargava A."/>
            <person name="Sureshbabu K."/>
            <person name="Batra K."/>
            <person name="Sharma T.R."/>
            <person name="Mohapatra T."/>
            <person name="Singh N.K."/>
            <person name="Messing J."/>
            <person name="Nelson A.B."/>
            <person name="Fuks G."/>
            <person name="Kavchok S."/>
            <person name="Keizer G."/>
            <person name="Linton E."/>
            <person name="Llaca V."/>
            <person name="Song R."/>
            <person name="Tanyolac B."/>
            <person name="Young S."/>
            <person name="Ho-Il K."/>
            <person name="Hahn J.H."/>
            <person name="Sangsakoo G."/>
            <person name="Vanavichit A."/>
            <person name="de Mattos Luiz.A.T."/>
            <person name="Zimmer P.D."/>
            <person name="Malone G."/>
            <person name="Dellagostin O."/>
            <person name="de Oliveira A.C."/>
            <person name="Bevan M."/>
            <person name="Bancroft I."/>
            <person name="Minx P."/>
            <person name="Cordum H."/>
            <person name="Wilson R."/>
            <person name="Cheng Z."/>
            <person name="Jin W."/>
            <person name="Jiang J."/>
            <person name="Leong S.A."/>
            <person name="Iwama H."/>
            <person name="Gojobori T."/>
            <person name="Itoh T."/>
            <person name="Niimura Y."/>
            <person name="Fujii Y."/>
            <person name="Habara T."/>
            <person name="Sakai H."/>
            <person name="Sato Y."/>
            <person name="Wilson G."/>
            <person name="Kumar K."/>
            <person name="McCouch S."/>
            <person name="Juretic N."/>
            <person name="Hoen D."/>
            <person name="Wright S."/>
            <person name="Bruskiewich R."/>
            <person name="Bureau T."/>
            <person name="Miyao A."/>
            <person name="Hirochika H."/>
            <person name="Nishikawa T."/>
            <person name="Kadowaki K."/>
            <person name="Sugiura M."/>
            <person name="Burr B."/>
            <person name="Sasaki T."/>
        </authorList>
    </citation>
    <scope>NUCLEOTIDE SEQUENCE [LARGE SCALE GENOMIC DNA]</scope>
    <source>
        <strain evidence="3">cv. Nipponbare</strain>
    </source>
</reference>
<evidence type="ECO:0000313" key="2">
    <source>
        <dbReference type="EMBL" id="BAH95418.1"/>
    </source>
</evidence>
<name>A0A0P0Y520_ORYSJ</name>
<accession>A0A0P0Y520</accession>
<dbReference type="Gramene" id="Os11t0656601-01">
    <property type="protein sequence ID" value="Os11t0656601-01"/>
    <property type="gene ID" value="Os11g0656601"/>
</dbReference>
<dbReference type="Proteomes" id="UP000000763">
    <property type="component" value="Chromosome 11"/>
</dbReference>
<dbReference type="KEGG" id="dosa:Os11g0656700"/>
<dbReference type="EMBL" id="AP008217">
    <property type="protein sequence ID" value="BAH95418.1"/>
    <property type="molecule type" value="Genomic_DNA"/>
</dbReference>
<proteinExistence type="predicted"/>
<organism evidence="2 3">
    <name type="scientific">Oryza sativa subsp. japonica</name>
    <name type="common">Rice</name>
    <dbReference type="NCBI Taxonomy" id="39947"/>
    <lineage>
        <taxon>Eukaryota</taxon>
        <taxon>Viridiplantae</taxon>
        <taxon>Streptophyta</taxon>
        <taxon>Embryophyta</taxon>
        <taxon>Tracheophyta</taxon>
        <taxon>Spermatophyta</taxon>
        <taxon>Magnoliopsida</taxon>
        <taxon>Liliopsida</taxon>
        <taxon>Poales</taxon>
        <taxon>Poaceae</taxon>
        <taxon>BOP clade</taxon>
        <taxon>Oryzoideae</taxon>
        <taxon>Oryzeae</taxon>
        <taxon>Oryzinae</taxon>
        <taxon>Oryza</taxon>
        <taxon>Oryza sativa</taxon>
    </lineage>
</organism>
<dbReference type="OMA" id="HRVHPEI"/>
<reference evidence="3" key="2">
    <citation type="journal article" date="2008" name="Nucleic Acids Res.">
        <title>The rice annotation project database (RAP-DB): 2008 update.</title>
        <authorList>
            <consortium name="The rice annotation project (RAP)"/>
        </authorList>
    </citation>
    <scope>GENOME REANNOTATION</scope>
    <source>
        <strain evidence="3">cv. Nipponbare</strain>
    </source>
</reference>
<gene>
    <name evidence="2" type="ordered locus">Os11g0656700</name>
</gene>
<evidence type="ECO:0000256" key="1">
    <source>
        <dbReference type="SAM" id="MobiDB-lite"/>
    </source>
</evidence>
<feature type="compositionally biased region" description="Low complexity" evidence="1">
    <location>
        <begin position="23"/>
        <end position="40"/>
    </location>
</feature>
<protein>
    <submittedName>
        <fullName evidence="2">Os11g0656700 protein</fullName>
    </submittedName>
</protein>
<feature type="compositionally biased region" description="Basic residues" evidence="1">
    <location>
        <begin position="77"/>
        <end position="88"/>
    </location>
</feature>
<feature type="region of interest" description="Disordered" evidence="1">
    <location>
        <begin position="1"/>
        <end position="40"/>
    </location>
</feature>